<reference key="1">
    <citation type="submission" date="2011-06" db="EMBL/GenBank/DDBJ databases">
        <authorList>
            <person name="Mongodin E.F."/>
            <person name="Casjens S.R."/>
            <person name="Fraser-Liggett C.M."/>
            <person name="Qiu W.-G."/>
            <person name="Dunn J.J."/>
            <person name="Luft B.J."/>
            <person name="Schutzer S.E."/>
        </authorList>
    </citation>
    <scope>NUCLEOTIDE SEQUENCE</scope>
    <source>
        <strain>DN127</strain>
    </source>
</reference>
<keyword evidence="2" id="KW-1185">Reference proteome</keyword>
<evidence type="ECO:0000313" key="1">
    <source>
        <dbReference type="EMBL" id="AEL19458.1"/>
    </source>
</evidence>
<dbReference type="AlphaFoldDB" id="G0AP32"/>
<name>G0AP32_BORBD</name>
<sequence>MFQIDAVTIYVFPLYIKEDQSVFKDLIKENFKIPFRKFINTNCIKKSLREKGSRGVCFYR</sequence>
<gene>
    <name evidence="1" type="ordered locus">BbiDN127_E0021</name>
</gene>
<dbReference type="KEGG" id="bbs:BbiDN127_E0021"/>
<dbReference type="EMBL" id="CP002757">
    <property type="protein sequence ID" value="AEL19458.1"/>
    <property type="molecule type" value="Genomic_DNA"/>
</dbReference>
<reference evidence="1 2" key="2">
    <citation type="journal article" date="2012" name="J. Bacteriol.">
        <title>Whole-Genome Sequences of Borrelia bissettii, Borrelia valaisiana, and Borrelia spielmanii.</title>
        <authorList>
            <person name="Schutzer S.E."/>
            <person name="Fraser-Liggett C.M."/>
            <person name="Qiu W.G."/>
            <person name="Kraiczy P."/>
            <person name="Mongodin E.F."/>
            <person name="Dunn J.J."/>
            <person name="Luft B.J."/>
            <person name="Casjens S.R."/>
        </authorList>
    </citation>
    <scope>NUCLEOTIDE SEQUENCE [LARGE SCALE GENOMIC DNA]</scope>
    <source>
        <strain evidence="2">DSM 17990 / CIP 109136 / DN127</strain>
    </source>
</reference>
<protein>
    <submittedName>
        <fullName evidence="1">Adenine specific DNA methyltransferase domain protein</fullName>
    </submittedName>
</protein>
<dbReference type="GO" id="GO:0008168">
    <property type="term" value="F:methyltransferase activity"/>
    <property type="evidence" value="ECO:0007669"/>
    <property type="project" value="UniProtKB-KW"/>
</dbReference>
<dbReference type="HOGENOM" id="CLU_2932111_0_0_12"/>
<geneLocation type="plasmid" evidence="1 2">
    <name>lp25</name>
</geneLocation>
<keyword evidence="1" id="KW-0808">Transferase</keyword>
<keyword evidence="1" id="KW-0614">Plasmid</keyword>
<dbReference type="GO" id="GO:0032259">
    <property type="term" value="P:methylation"/>
    <property type="evidence" value="ECO:0007669"/>
    <property type="project" value="UniProtKB-KW"/>
</dbReference>
<dbReference type="Proteomes" id="UP000001634">
    <property type="component" value="Plasmid lp25"/>
</dbReference>
<organism evidence="1 2">
    <name type="scientific">Borrelia bissettiae (strain DSM 17990 / CIP 109136 / DN127)</name>
    <name type="common">Borreliella bissettiae</name>
    <dbReference type="NCBI Taxonomy" id="521010"/>
    <lineage>
        <taxon>Bacteria</taxon>
        <taxon>Pseudomonadati</taxon>
        <taxon>Spirochaetota</taxon>
        <taxon>Spirochaetia</taxon>
        <taxon>Spirochaetales</taxon>
        <taxon>Borreliaceae</taxon>
        <taxon>Borreliella</taxon>
    </lineage>
</organism>
<keyword evidence="1" id="KW-0489">Methyltransferase</keyword>
<evidence type="ECO:0000313" key="2">
    <source>
        <dbReference type="Proteomes" id="UP000001634"/>
    </source>
</evidence>
<accession>G0AP32</accession>
<proteinExistence type="predicted"/>